<sequence>MSDMSDASVEVDVVAATSVISACETGQVWQSALLISQSTTQCGLPPDVVCRGATLSACEKGSQWSLAFHLGSIQGDAQSQSSHVQNSCLAASAKVAEWRAAIEMALSLQHKRGQLDVLSYGSVLHACDVSLRWQRAVHILSHMQTEGPHPNIVAFSSAISAVSASLRGGTWALRALAALSTSRLKANAICCNAAISACAASTLWSESIHVFGNMLRRGPAPTTVTHGAVMAVAERTGRWHDVLHLLSIGHHSGLRPSLVTCATSLAACRGDRGAWTHATHLFERCYKRYNGPLQTPTLVVANALIGAYSVAGRWQAALGVLDGLHGWMLQPDVLSLSTASSAVVGCREALGAWMQTLGLLSIFEASALQPDYASLDSMLSMCDRDRQPTSVILGMLQISATKALVDLVEMARALGACIPQHITAR</sequence>
<dbReference type="AlphaFoldDB" id="A0A812KG58"/>
<dbReference type="EMBL" id="CAJNDS010000666">
    <property type="protein sequence ID" value="CAE7226328.1"/>
    <property type="molecule type" value="Genomic_DNA"/>
</dbReference>
<dbReference type="Gene3D" id="1.25.40.10">
    <property type="entry name" value="Tetratricopeptide repeat domain"/>
    <property type="match status" value="3"/>
</dbReference>
<evidence type="ECO:0000313" key="3">
    <source>
        <dbReference type="EMBL" id="CAE7226328.1"/>
    </source>
</evidence>
<feature type="repeat" description="PPR" evidence="2">
    <location>
        <begin position="187"/>
        <end position="221"/>
    </location>
</feature>
<comment type="caution">
    <text evidence="3">The sequence shown here is derived from an EMBL/GenBank/DDBJ whole genome shotgun (WGS) entry which is preliminary data.</text>
</comment>
<dbReference type="InterPro" id="IPR002885">
    <property type="entry name" value="PPR_rpt"/>
</dbReference>
<gene>
    <name evidence="3" type="primary">EMB2654</name>
    <name evidence="3" type="ORF">SNAT2548_LOCUS8795</name>
</gene>
<dbReference type="InterPro" id="IPR011990">
    <property type="entry name" value="TPR-like_helical_dom_sf"/>
</dbReference>
<accession>A0A812KG58</accession>
<dbReference type="PANTHER" id="PTHR47936:SF1">
    <property type="entry name" value="PENTATRICOPEPTIDE REPEAT-CONTAINING PROTEIN GUN1, CHLOROPLASTIC"/>
    <property type="match status" value="1"/>
</dbReference>
<dbReference type="Pfam" id="PF13812">
    <property type="entry name" value="PPR_3"/>
    <property type="match status" value="1"/>
</dbReference>
<keyword evidence="1" id="KW-0677">Repeat</keyword>
<dbReference type="PANTHER" id="PTHR47936">
    <property type="entry name" value="PPR_LONG DOMAIN-CONTAINING PROTEIN"/>
    <property type="match status" value="1"/>
</dbReference>
<organism evidence="3 4">
    <name type="scientific">Symbiodinium natans</name>
    <dbReference type="NCBI Taxonomy" id="878477"/>
    <lineage>
        <taxon>Eukaryota</taxon>
        <taxon>Sar</taxon>
        <taxon>Alveolata</taxon>
        <taxon>Dinophyceae</taxon>
        <taxon>Suessiales</taxon>
        <taxon>Symbiodiniaceae</taxon>
        <taxon>Symbiodinium</taxon>
    </lineage>
</organism>
<evidence type="ECO:0000256" key="2">
    <source>
        <dbReference type="PROSITE-ProRule" id="PRU00708"/>
    </source>
</evidence>
<evidence type="ECO:0000313" key="4">
    <source>
        <dbReference type="Proteomes" id="UP000604046"/>
    </source>
</evidence>
<evidence type="ECO:0000256" key="1">
    <source>
        <dbReference type="ARBA" id="ARBA00022737"/>
    </source>
</evidence>
<dbReference type="Pfam" id="PF01535">
    <property type="entry name" value="PPR"/>
    <property type="match status" value="2"/>
</dbReference>
<reference evidence="3" key="1">
    <citation type="submission" date="2021-02" db="EMBL/GenBank/DDBJ databases">
        <authorList>
            <person name="Dougan E. K."/>
            <person name="Rhodes N."/>
            <person name="Thang M."/>
            <person name="Chan C."/>
        </authorList>
    </citation>
    <scope>NUCLEOTIDE SEQUENCE</scope>
</reference>
<keyword evidence="4" id="KW-1185">Reference proteome</keyword>
<proteinExistence type="predicted"/>
<dbReference type="Proteomes" id="UP000604046">
    <property type="component" value="Unassembled WGS sequence"/>
</dbReference>
<name>A0A812KG58_9DINO</name>
<dbReference type="OrthoDB" id="10484134at2759"/>
<dbReference type="PROSITE" id="PS51375">
    <property type="entry name" value="PPR"/>
    <property type="match status" value="1"/>
</dbReference>
<protein>
    <submittedName>
        <fullName evidence="3">EMB2654 protein</fullName>
    </submittedName>
</protein>